<dbReference type="InterPro" id="IPR006626">
    <property type="entry name" value="PbH1"/>
</dbReference>
<reference evidence="1 2" key="1">
    <citation type="journal article" date="2016" name="Nat. Biotechnol.">
        <title>Measurement of bacterial replication rates in microbial communities.</title>
        <authorList>
            <person name="Brown C.T."/>
            <person name="Olm M.R."/>
            <person name="Thomas B.C."/>
            <person name="Banfield J.F."/>
        </authorList>
    </citation>
    <scope>NUCLEOTIDE SEQUENCE [LARGE SCALE GENOMIC DNA]</scope>
    <source>
        <strain evidence="1">42_262</strain>
    </source>
</reference>
<dbReference type="InterPro" id="IPR012334">
    <property type="entry name" value="Pectin_lyas_fold"/>
</dbReference>
<dbReference type="SMART" id="SM00710">
    <property type="entry name" value="PbH1"/>
    <property type="match status" value="3"/>
</dbReference>
<evidence type="ECO:0000313" key="2">
    <source>
        <dbReference type="Proteomes" id="UP000186631"/>
    </source>
</evidence>
<accession>A0A1Q6IZ57</accession>
<dbReference type="SUPFAM" id="SSF51126">
    <property type="entry name" value="Pectin lyase-like"/>
    <property type="match status" value="1"/>
</dbReference>
<proteinExistence type="predicted"/>
<dbReference type="Gene3D" id="2.160.20.10">
    <property type="entry name" value="Single-stranded right-handed beta-helix, Pectin lyase-like"/>
    <property type="match status" value="1"/>
</dbReference>
<dbReference type="Proteomes" id="UP000186631">
    <property type="component" value="Unassembled WGS sequence"/>
</dbReference>
<name>A0A1Q6IZ57_PHOVU</name>
<sequence length="1282" mass="145271">MERFDSCFHPYHACDPHPNEYHENIHYTPDQINALLGLIPYKADRAEVPKMETLNDVNYIGHVATSEALPDKMEQPSWALVGSVKKTKPYFYYVEGFVPKGYRAGWNDLSGVLGTYDLTVDKVSIFDYNLLTEYNVSRNHTQDTRIFSHDWKEQRYFSAFPDYVEGKKYRPCDRVNMPGYTKTSFVAQRSTSKAPFVVKKSNVFTFEDAIALVPEEYRIPGMKVTFVSAYTNQAETWYFKGNSASLWKDKKSWWKIDLEAERNEIHAEEVFIEKMEAPEMVADRAIADENGNRIPDTYLTRKAVRRHIEDTFNDMFIDNPPTVMDGMITPEMLSESTKQLIGNKSITNFADDEDITSVHGQLKLANKRYDPNNYSGKGRCYLRKNLVAGRNILTQSMICWSDTIYVIQYDYDLEGKTITIPSKCTLDFQGGGFSNGTVVGDNTKIEAGLEKIFGAITINGSWDVAAACPEWFGALPDGVHDCTESIQDTINNFDIVKLNNGIYFIGNTIQVRSNITLFGEKGKTIIKSPTTKEFDVNDLPNANTLPYIFYSEKAVKVLFRGLSFILGDYYNGIGFRQSVNGDTDEWDAKIYVENCHFEHGYRAVSIERTYRECRIIDSISYYACGDYAFFMEGTDNSIHNSTVGSCQQGGIYLSQNSRMSNCKVFVANKAWRYKYDAVTPRSKYAVYVSGSYCNVTGLDIQQNCANGIYVGGHDNYIQAVLNANGYQRDKQSSILCANAVLKCSNSILIFTSTTGFLNSYVSHYLYSVGSPAYAVKGNYININTHDEPGEDTPYVLSNFSAFNNIIFNGANITKCHNLPEDFVKNNIHSENVSRGERMYVTVGAGKAVSFDLDVTTFITQYTVIHQYLTFIVNPSLAVVDTPLYEVGRYKLIVNVDNIDYTLKTDMFQNGLVSIESIKYLYDIIPDPKDSQCKLRWELANTSKSAINLAIDYPIIEIYKNNTGYGNSYETNIIPTDLSKDFCKDKKGIYGKVADNTYDINLGIIRFNNAISDSPESYEYIKITKVPTSGFRFLYSTYRILTEYSLLYVDNKLYILSDRYDTGNDSFLNIRWIFDPVSYTLDIWIKVSSKYGKLIVRDTKWATLNTYEWFPKNTDPYPVEAVDAEFITSDILTLPDTLIGIKTYDTFGNILTWSKSDWLNPDGTLVTKVVFASKLNDFIKSNTIYNIIRYIDLEGKTLTVPDNSVLNFIGGTIGNGTIIGNKTKVINLNVDRIVLSGTWFDSGITSNRPTNVLVGFQYFDSTLSKPIYYKGNNEWVDATGATV</sequence>
<protein>
    <submittedName>
        <fullName evidence="1">Uncharacterized protein</fullName>
    </submittedName>
</protein>
<evidence type="ECO:0000313" key="1">
    <source>
        <dbReference type="EMBL" id="OKZ46144.1"/>
    </source>
</evidence>
<gene>
    <name evidence="1" type="ORF">BHV80_11115</name>
</gene>
<organism evidence="1 2">
    <name type="scientific">Phocaeicola vulgatus</name>
    <name type="common">Bacteroides vulgatus</name>
    <dbReference type="NCBI Taxonomy" id="821"/>
    <lineage>
        <taxon>Bacteria</taxon>
        <taxon>Pseudomonadati</taxon>
        <taxon>Bacteroidota</taxon>
        <taxon>Bacteroidia</taxon>
        <taxon>Bacteroidales</taxon>
        <taxon>Bacteroidaceae</taxon>
        <taxon>Phocaeicola</taxon>
    </lineage>
</organism>
<dbReference type="InterPro" id="IPR011050">
    <property type="entry name" value="Pectin_lyase_fold/virulence"/>
</dbReference>
<dbReference type="EMBL" id="MNQV01000204">
    <property type="protein sequence ID" value="OKZ46144.1"/>
    <property type="molecule type" value="Genomic_DNA"/>
</dbReference>
<comment type="caution">
    <text evidence="1">The sequence shown here is derived from an EMBL/GenBank/DDBJ whole genome shotgun (WGS) entry which is preliminary data.</text>
</comment>